<proteinExistence type="predicted"/>
<accession>A0A6J4QVX8</accession>
<reference evidence="1" key="1">
    <citation type="submission" date="2020-02" db="EMBL/GenBank/DDBJ databases">
        <authorList>
            <person name="Meier V. D."/>
        </authorList>
    </citation>
    <scope>NUCLEOTIDE SEQUENCE</scope>
    <source>
        <strain evidence="1">AVDCRST_MAG37</strain>
    </source>
</reference>
<sequence length="41" mass="4584">MACWRSFYLSWLVILERPDLNTITVTGSLAGRALEALAESE</sequence>
<dbReference type="AlphaFoldDB" id="A0A6J4QVX8"/>
<name>A0A6J4QVX8_9ACTN</name>
<protein>
    <submittedName>
        <fullName evidence="1">Uncharacterized protein</fullName>
    </submittedName>
</protein>
<evidence type="ECO:0000313" key="1">
    <source>
        <dbReference type="EMBL" id="CAA9453797.1"/>
    </source>
</evidence>
<gene>
    <name evidence="1" type="ORF">AVDCRST_MAG37-2676</name>
</gene>
<organism evidence="1">
    <name type="scientific">uncultured Rubrobacteraceae bacterium</name>
    <dbReference type="NCBI Taxonomy" id="349277"/>
    <lineage>
        <taxon>Bacteria</taxon>
        <taxon>Bacillati</taxon>
        <taxon>Actinomycetota</taxon>
        <taxon>Rubrobacteria</taxon>
        <taxon>Rubrobacterales</taxon>
        <taxon>Rubrobacteraceae</taxon>
        <taxon>environmental samples</taxon>
    </lineage>
</organism>
<dbReference type="EMBL" id="CADCVD010000132">
    <property type="protein sequence ID" value="CAA9453797.1"/>
    <property type="molecule type" value="Genomic_DNA"/>
</dbReference>